<evidence type="ECO:0000313" key="11">
    <source>
        <dbReference type="Proteomes" id="UP001161017"/>
    </source>
</evidence>
<protein>
    <submittedName>
        <fullName evidence="10">RHO4 protein</fullName>
    </submittedName>
</protein>
<name>A0AA43QKG2_9LECA</name>
<feature type="compositionally biased region" description="Polar residues" evidence="9">
    <location>
        <begin position="43"/>
        <end position="69"/>
    </location>
</feature>
<feature type="region of interest" description="Disordered" evidence="9">
    <location>
        <begin position="21"/>
        <end position="69"/>
    </location>
</feature>
<evidence type="ECO:0000256" key="1">
    <source>
        <dbReference type="ARBA" id="ARBA00004370"/>
    </source>
</evidence>
<dbReference type="Gene3D" id="3.40.50.300">
    <property type="entry name" value="P-loop containing nucleotide triphosphate hydrolases"/>
    <property type="match status" value="1"/>
</dbReference>
<sequence>MSTTAASNSYENYDFLRRGSRRSGTIHSTSGSVSPRRKPIARAQSTRYSNGTMTSTRDSASANTSGTNITQPPSFSKKFVVVGDGGCGKTCLLISYSQGVFPEKYVPTVFENYITHTEHKNSGKTVELALWDTAGQEEYDRLRPLSYPETDLLFVCFAIDCPNSLENVMDKWYPEVLHFCPTTPLILVGLKSDLRHKRACIDLLKTQGLTPVTQEQGRNVARQMGAIYVECSSKEMQGVHEVFDLAIDTTVEREIKIKEEKERWAANGGGGGGQLGGGERHHKKRKGCRIL</sequence>
<dbReference type="InterPro" id="IPR027417">
    <property type="entry name" value="P-loop_NTPase"/>
</dbReference>
<dbReference type="Pfam" id="PF00071">
    <property type="entry name" value="Ras"/>
    <property type="match status" value="1"/>
</dbReference>
<dbReference type="SMART" id="SM00176">
    <property type="entry name" value="RAN"/>
    <property type="match status" value="1"/>
</dbReference>
<feature type="compositionally biased region" description="Gly residues" evidence="9">
    <location>
        <begin position="267"/>
        <end position="277"/>
    </location>
</feature>
<dbReference type="PROSITE" id="PS51420">
    <property type="entry name" value="RHO"/>
    <property type="match status" value="1"/>
</dbReference>
<dbReference type="SUPFAM" id="SSF52540">
    <property type="entry name" value="P-loop containing nucleoside triphosphate hydrolases"/>
    <property type="match status" value="1"/>
</dbReference>
<dbReference type="SMART" id="SM00173">
    <property type="entry name" value="RAS"/>
    <property type="match status" value="1"/>
</dbReference>
<evidence type="ECO:0000256" key="7">
    <source>
        <dbReference type="ARBA" id="ARBA00023288"/>
    </source>
</evidence>
<dbReference type="Proteomes" id="UP001161017">
    <property type="component" value="Unassembled WGS sequence"/>
</dbReference>
<evidence type="ECO:0000256" key="3">
    <source>
        <dbReference type="ARBA" id="ARBA00022481"/>
    </source>
</evidence>
<dbReference type="FunFam" id="3.40.50.300:FF:000678">
    <property type="entry name" value="Rho GTPase Rho4"/>
    <property type="match status" value="1"/>
</dbReference>
<dbReference type="PRINTS" id="PR00449">
    <property type="entry name" value="RASTRNSFRMNG"/>
</dbReference>
<accession>A0AA43QKG2</accession>
<keyword evidence="6" id="KW-0472">Membrane</keyword>
<dbReference type="PANTHER" id="PTHR24072">
    <property type="entry name" value="RHO FAMILY GTPASE"/>
    <property type="match status" value="1"/>
</dbReference>
<keyword evidence="7" id="KW-0449">Lipoprotein</keyword>
<dbReference type="GO" id="GO:0007264">
    <property type="term" value="P:small GTPase-mediated signal transduction"/>
    <property type="evidence" value="ECO:0007669"/>
    <property type="project" value="InterPro"/>
</dbReference>
<dbReference type="PROSITE" id="PS51421">
    <property type="entry name" value="RAS"/>
    <property type="match status" value="1"/>
</dbReference>
<dbReference type="EMBL" id="JAPUFD010000003">
    <property type="protein sequence ID" value="MDI1486566.1"/>
    <property type="molecule type" value="Genomic_DNA"/>
</dbReference>
<dbReference type="GO" id="GO:0003924">
    <property type="term" value="F:GTPase activity"/>
    <property type="evidence" value="ECO:0007669"/>
    <property type="project" value="InterPro"/>
</dbReference>
<keyword evidence="3" id="KW-0488">Methylation</keyword>
<keyword evidence="8" id="KW-0636">Prenylation</keyword>
<feature type="compositionally biased region" description="Basic residues" evidence="9">
    <location>
        <begin position="280"/>
        <end position="291"/>
    </location>
</feature>
<dbReference type="GO" id="GO:0005525">
    <property type="term" value="F:GTP binding"/>
    <property type="evidence" value="ECO:0007669"/>
    <property type="project" value="UniProtKB-KW"/>
</dbReference>
<evidence type="ECO:0000256" key="6">
    <source>
        <dbReference type="ARBA" id="ARBA00023136"/>
    </source>
</evidence>
<dbReference type="InterPro" id="IPR001806">
    <property type="entry name" value="Small_GTPase"/>
</dbReference>
<dbReference type="SMART" id="SM00174">
    <property type="entry name" value="RHO"/>
    <property type="match status" value="1"/>
</dbReference>
<keyword evidence="11" id="KW-1185">Reference proteome</keyword>
<organism evidence="10 11">
    <name type="scientific">Ramalina farinacea</name>
    <dbReference type="NCBI Taxonomy" id="258253"/>
    <lineage>
        <taxon>Eukaryota</taxon>
        <taxon>Fungi</taxon>
        <taxon>Dikarya</taxon>
        <taxon>Ascomycota</taxon>
        <taxon>Pezizomycotina</taxon>
        <taxon>Lecanoromycetes</taxon>
        <taxon>OSLEUM clade</taxon>
        <taxon>Lecanoromycetidae</taxon>
        <taxon>Lecanorales</taxon>
        <taxon>Lecanorineae</taxon>
        <taxon>Ramalinaceae</taxon>
        <taxon>Ramalina</taxon>
    </lineage>
</organism>
<keyword evidence="4" id="KW-0547">Nucleotide-binding</keyword>
<feature type="region of interest" description="Disordered" evidence="9">
    <location>
        <begin position="265"/>
        <end position="291"/>
    </location>
</feature>
<gene>
    <name evidence="10" type="primary">rho4</name>
    <name evidence="10" type="ORF">OHK93_005797</name>
</gene>
<feature type="compositionally biased region" description="Polar residues" evidence="9">
    <location>
        <begin position="22"/>
        <end position="33"/>
    </location>
</feature>
<dbReference type="CDD" id="cd04132">
    <property type="entry name" value="Rho4_like"/>
    <property type="match status" value="1"/>
</dbReference>
<dbReference type="SMART" id="SM00175">
    <property type="entry name" value="RAB"/>
    <property type="match status" value="1"/>
</dbReference>
<evidence type="ECO:0000256" key="5">
    <source>
        <dbReference type="ARBA" id="ARBA00023134"/>
    </source>
</evidence>
<proteinExistence type="inferred from homology"/>
<evidence type="ECO:0000313" key="10">
    <source>
        <dbReference type="EMBL" id="MDI1486566.1"/>
    </source>
</evidence>
<evidence type="ECO:0000256" key="4">
    <source>
        <dbReference type="ARBA" id="ARBA00022741"/>
    </source>
</evidence>
<evidence type="ECO:0000256" key="9">
    <source>
        <dbReference type="SAM" id="MobiDB-lite"/>
    </source>
</evidence>
<dbReference type="NCBIfam" id="TIGR00231">
    <property type="entry name" value="small_GTP"/>
    <property type="match status" value="1"/>
</dbReference>
<evidence type="ECO:0000256" key="2">
    <source>
        <dbReference type="ARBA" id="ARBA00010142"/>
    </source>
</evidence>
<reference evidence="10" key="1">
    <citation type="journal article" date="2023" name="Genome Biol. Evol.">
        <title>First Whole Genome Sequence and Flow Cytometry Genome Size Data for the Lichen-Forming Fungus Ramalina farinacea (Ascomycota).</title>
        <authorList>
            <person name="Llewellyn T."/>
            <person name="Mian S."/>
            <person name="Hill R."/>
            <person name="Leitch I.J."/>
            <person name="Gaya E."/>
        </authorList>
    </citation>
    <scope>NUCLEOTIDE SEQUENCE</scope>
    <source>
        <strain evidence="10">LIQ254RAFAR</strain>
    </source>
</reference>
<keyword evidence="5" id="KW-0342">GTP-binding</keyword>
<dbReference type="GO" id="GO:0016020">
    <property type="term" value="C:membrane"/>
    <property type="evidence" value="ECO:0007669"/>
    <property type="project" value="UniProtKB-SubCell"/>
</dbReference>
<comment type="subcellular location">
    <subcellularLocation>
        <location evidence="1">Membrane</location>
    </subcellularLocation>
</comment>
<dbReference type="AlphaFoldDB" id="A0AA43QKG2"/>
<dbReference type="InterPro" id="IPR003578">
    <property type="entry name" value="Small_GTPase_Rho"/>
</dbReference>
<evidence type="ECO:0000256" key="8">
    <source>
        <dbReference type="ARBA" id="ARBA00023289"/>
    </source>
</evidence>
<comment type="similarity">
    <text evidence="2">Belongs to the small GTPase superfamily. Rho family.</text>
</comment>
<dbReference type="InterPro" id="IPR005225">
    <property type="entry name" value="Small_GTP-bd"/>
</dbReference>
<dbReference type="GO" id="GO:0032506">
    <property type="term" value="P:cytokinetic process"/>
    <property type="evidence" value="ECO:0007669"/>
    <property type="project" value="UniProtKB-ARBA"/>
</dbReference>
<comment type="caution">
    <text evidence="10">The sequence shown here is derived from an EMBL/GenBank/DDBJ whole genome shotgun (WGS) entry which is preliminary data.</text>
</comment>
<dbReference type="PROSITE" id="PS51419">
    <property type="entry name" value="RAB"/>
    <property type="match status" value="1"/>
</dbReference>